<accession>A0A0S4FSE4</accession>
<dbReference type="EMBL" id="LN734822">
    <property type="protein sequence ID" value="CEL26011.1"/>
    <property type="molecule type" value="Genomic_DNA"/>
</dbReference>
<dbReference type="Proteomes" id="UP000062768">
    <property type="component" value="Chromosome I"/>
</dbReference>
<keyword evidence="2" id="KW-1185">Reference proteome</keyword>
<gene>
    <name evidence="1" type="ORF">MB9_2401</name>
</gene>
<protein>
    <submittedName>
        <fullName evidence="1">Uncharacterized protein</fullName>
    </submittedName>
</protein>
<dbReference type="AlphaFoldDB" id="A0A0S4FSE4"/>
<name>A0A0S4FSE4_METFO</name>
<organism evidence="1 2">
    <name type="scientific">Methanobacterium formicicum</name>
    <dbReference type="NCBI Taxonomy" id="2162"/>
    <lineage>
        <taxon>Archaea</taxon>
        <taxon>Methanobacteriati</taxon>
        <taxon>Methanobacteriota</taxon>
        <taxon>Methanomada group</taxon>
        <taxon>Methanobacteria</taxon>
        <taxon>Methanobacteriales</taxon>
        <taxon>Methanobacteriaceae</taxon>
        <taxon>Methanobacterium</taxon>
    </lineage>
</organism>
<evidence type="ECO:0000313" key="1">
    <source>
        <dbReference type="EMBL" id="CEL26011.1"/>
    </source>
</evidence>
<reference evidence="1" key="1">
    <citation type="submission" date="2014-09" db="EMBL/GenBank/DDBJ databases">
        <authorList>
            <person name="Wibberg D."/>
        </authorList>
    </citation>
    <scope>NUCLEOTIDE SEQUENCE [LARGE SCALE GENOMIC DNA]</scope>
    <source>
        <strain evidence="1">Mb9</strain>
    </source>
</reference>
<sequence>MLKTGNIINLHRYKFKMELEVRGDKPCLIKRIYQLITR</sequence>
<evidence type="ECO:0000313" key="2">
    <source>
        <dbReference type="Proteomes" id="UP000062768"/>
    </source>
</evidence>
<proteinExistence type="predicted"/>